<dbReference type="GeneID" id="28992043"/>
<evidence type="ECO:0000313" key="2">
    <source>
        <dbReference type="EMBL" id="OAD74710.1"/>
    </source>
</evidence>
<dbReference type="RefSeq" id="XP_018292750.1">
    <property type="nucleotide sequence ID" value="XM_018431137.1"/>
</dbReference>
<accession>A0A163E1Q4</accession>
<gene>
    <name evidence="2" type="ORF">PHYBLDRAFT_144081</name>
</gene>
<evidence type="ECO:0000256" key="1">
    <source>
        <dbReference type="SAM" id="MobiDB-lite"/>
    </source>
</evidence>
<feature type="compositionally biased region" description="Basic and acidic residues" evidence="1">
    <location>
        <begin position="1"/>
        <end position="18"/>
    </location>
</feature>
<evidence type="ECO:0000313" key="3">
    <source>
        <dbReference type="Proteomes" id="UP000077315"/>
    </source>
</evidence>
<dbReference type="Proteomes" id="UP000077315">
    <property type="component" value="Unassembled WGS sequence"/>
</dbReference>
<dbReference type="OrthoDB" id="2275967at2759"/>
<dbReference type="AlphaFoldDB" id="A0A163E1Q4"/>
<proteinExistence type="predicted"/>
<dbReference type="EMBL" id="KV440978">
    <property type="protein sequence ID" value="OAD74710.1"/>
    <property type="molecule type" value="Genomic_DNA"/>
</dbReference>
<dbReference type="InParanoid" id="A0A163E1Q4"/>
<sequence>MQDSIQLKKEGKNVENESHGYTLSGHSREALKDTTEFTDNYSCHKWGHVKNQLQWSDNLAEVPDEKISNIIDNSKIVFGLLAILKTVAGHYKYATIEDFREPKLYFCSQAENNIFLGKDLG</sequence>
<keyword evidence="3" id="KW-1185">Reference proteome</keyword>
<reference evidence="3" key="1">
    <citation type="submission" date="2015-06" db="EMBL/GenBank/DDBJ databases">
        <title>Expansion of signal transduction pathways in fungi by whole-genome duplication.</title>
        <authorList>
            <consortium name="DOE Joint Genome Institute"/>
            <person name="Corrochano L.M."/>
            <person name="Kuo A."/>
            <person name="Marcet-Houben M."/>
            <person name="Polaino S."/>
            <person name="Salamov A."/>
            <person name="Villalobos J.M."/>
            <person name="Alvarez M.I."/>
            <person name="Avalos J."/>
            <person name="Benito E.P."/>
            <person name="Benoit I."/>
            <person name="Burger G."/>
            <person name="Camino L.P."/>
            <person name="Canovas D."/>
            <person name="Cerda-Olmedo E."/>
            <person name="Cheng J.-F."/>
            <person name="Dominguez A."/>
            <person name="Elias M."/>
            <person name="Eslava A.P."/>
            <person name="Glaser F."/>
            <person name="Grimwood J."/>
            <person name="Gutierrez G."/>
            <person name="Heitman J."/>
            <person name="Henrissat B."/>
            <person name="Iturriaga E.A."/>
            <person name="Lang B.F."/>
            <person name="Lavin J.L."/>
            <person name="Lee S."/>
            <person name="Li W."/>
            <person name="Lindquist E."/>
            <person name="Lopez-Garcia S."/>
            <person name="Luque E.M."/>
            <person name="Marcos A.T."/>
            <person name="Martin J."/>
            <person name="McCluskey K."/>
            <person name="Medina H.R."/>
            <person name="Miralles-Duran A."/>
            <person name="Miyazaki A."/>
            <person name="Munoz-Torres E."/>
            <person name="Oguiza J.A."/>
            <person name="Ohm R."/>
            <person name="Olmedo M."/>
            <person name="Orejas M."/>
            <person name="Ortiz-Castellanos L."/>
            <person name="Pisabarro A.G."/>
            <person name="Rodriguez-Romero J."/>
            <person name="Ruiz-Herrera J."/>
            <person name="Ruiz-Vazquez R."/>
            <person name="Sanz C."/>
            <person name="Schackwitz W."/>
            <person name="Schmutz J."/>
            <person name="Shahriari M."/>
            <person name="Shelest E."/>
            <person name="Silva-Franco F."/>
            <person name="Soanes D."/>
            <person name="Syed K."/>
            <person name="Tagua V.G."/>
            <person name="Talbot N.J."/>
            <person name="Thon M."/>
            <person name="De vries R.P."/>
            <person name="Wiebenga A."/>
            <person name="Yadav J.S."/>
            <person name="Braun E.L."/>
            <person name="Baker S."/>
            <person name="Garre V."/>
            <person name="Horwitz B."/>
            <person name="Torres-Martinez S."/>
            <person name="Idnurm A."/>
            <person name="Herrera-Estrella A."/>
            <person name="Gabaldon T."/>
            <person name="Grigoriev I.V."/>
        </authorList>
    </citation>
    <scope>NUCLEOTIDE SEQUENCE [LARGE SCALE GENOMIC DNA]</scope>
    <source>
        <strain evidence="3">NRRL 1555(-)</strain>
    </source>
</reference>
<dbReference type="VEuPathDB" id="FungiDB:PHYBLDRAFT_144081"/>
<name>A0A163E1Q4_PHYB8</name>
<protein>
    <submittedName>
        <fullName evidence="2">Uncharacterized protein</fullName>
    </submittedName>
</protein>
<feature type="region of interest" description="Disordered" evidence="1">
    <location>
        <begin position="1"/>
        <end position="25"/>
    </location>
</feature>
<organism evidence="2 3">
    <name type="scientific">Phycomyces blakesleeanus (strain ATCC 8743b / DSM 1359 / FGSC 10004 / NBRC 33097 / NRRL 1555)</name>
    <dbReference type="NCBI Taxonomy" id="763407"/>
    <lineage>
        <taxon>Eukaryota</taxon>
        <taxon>Fungi</taxon>
        <taxon>Fungi incertae sedis</taxon>
        <taxon>Mucoromycota</taxon>
        <taxon>Mucoromycotina</taxon>
        <taxon>Mucoromycetes</taxon>
        <taxon>Mucorales</taxon>
        <taxon>Phycomycetaceae</taxon>
        <taxon>Phycomyces</taxon>
    </lineage>
</organism>